<organism evidence="1 2">
    <name type="scientific">Streptacidiphilus cavernicola</name>
    <dbReference type="NCBI Taxonomy" id="3342716"/>
    <lineage>
        <taxon>Bacteria</taxon>
        <taxon>Bacillati</taxon>
        <taxon>Actinomycetota</taxon>
        <taxon>Actinomycetes</taxon>
        <taxon>Kitasatosporales</taxon>
        <taxon>Streptomycetaceae</taxon>
        <taxon>Streptacidiphilus</taxon>
    </lineage>
</organism>
<dbReference type="EMBL" id="JBHEZZ010000033">
    <property type="protein sequence ID" value="MFC1406771.1"/>
    <property type="molecule type" value="Genomic_DNA"/>
</dbReference>
<name>A0ABV6UZ79_9ACTN</name>
<protein>
    <submittedName>
        <fullName evidence="1">Uncharacterized protein</fullName>
    </submittedName>
</protein>
<dbReference type="Proteomes" id="UP001592528">
    <property type="component" value="Unassembled WGS sequence"/>
</dbReference>
<gene>
    <name evidence="1" type="ORF">ACEZDJ_36325</name>
</gene>
<dbReference type="RefSeq" id="WP_030266399.1">
    <property type="nucleotide sequence ID" value="NZ_JBHEZZ010000033.1"/>
</dbReference>
<accession>A0ABV6UZ79</accession>
<sequence>MDDVSGRTAKVWIKDEVEGEADPKHVVMQVYDPRKHPLSAEVVVRTRHDVIAVADEYGVRLDQVRFVGDSAKTVDENSGPARS</sequence>
<evidence type="ECO:0000313" key="2">
    <source>
        <dbReference type="Proteomes" id="UP001592528"/>
    </source>
</evidence>
<keyword evidence="2" id="KW-1185">Reference proteome</keyword>
<reference evidence="1 2" key="1">
    <citation type="submission" date="2024-09" db="EMBL/GenBank/DDBJ databases">
        <authorList>
            <person name="Lee S.D."/>
        </authorList>
    </citation>
    <scope>NUCLEOTIDE SEQUENCE [LARGE SCALE GENOMIC DNA]</scope>
    <source>
        <strain evidence="1 2">N1-5</strain>
    </source>
</reference>
<evidence type="ECO:0000313" key="1">
    <source>
        <dbReference type="EMBL" id="MFC1406771.1"/>
    </source>
</evidence>
<comment type="caution">
    <text evidence="1">The sequence shown here is derived from an EMBL/GenBank/DDBJ whole genome shotgun (WGS) entry which is preliminary data.</text>
</comment>
<proteinExistence type="predicted"/>